<evidence type="ECO:0000313" key="1">
    <source>
        <dbReference type="EMBL" id="MBA0761274.1"/>
    </source>
</evidence>
<feature type="non-terminal residue" evidence="1">
    <location>
        <position position="390"/>
    </location>
</feature>
<comment type="caution">
    <text evidence="1">The sequence shown here is derived from an EMBL/GenBank/DDBJ whole genome shotgun (WGS) entry which is preliminary data.</text>
</comment>
<name>A0A7J9DL26_9ROSI</name>
<sequence length="390" mass="43732">SVPSKLCASDIRALCLAGFVSRSSRSVPSRLFAIDIRALCLAGFVPVYYIRLCAGVLYQASSLVVFVPMYCIREATDRGATAMKQILKEYKVYSDQCINYEKSTVCFNPNASEGDRIWVSCLLGKWIAFQALKDRVKQRIDNWITRFLSQGDKEKSIGKRGIHWCQWAKLCELKENGGLEDAWLVGAENYKVYRNISDSSLIKVYDLIDHSSKNWNVGLIRSTFEESVEDKILRIPLARLEHEDVSCGEANLQESSWKTCCALWVTWNERNKALHEGTKNSGQWVVEAVGKYIMELDGLVNHWLEMTGSVIISKSMLHGGNVSVRGRSTCVALKQLANQLAHTIASENLKKGVEVYLVGPLPDFVGISQVWGLTRNVNQINEGIVVLESV</sequence>
<proteinExistence type="predicted"/>
<reference evidence="1 2" key="1">
    <citation type="journal article" date="2019" name="Genome Biol. Evol.">
        <title>Insights into the evolution of the New World diploid cottons (Gossypium, subgenus Houzingenia) based on genome sequencing.</title>
        <authorList>
            <person name="Grover C.E."/>
            <person name="Arick M.A. 2nd"/>
            <person name="Thrash A."/>
            <person name="Conover J.L."/>
            <person name="Sanders W.S."/>
            <person name="Peterson D.G."/>
            <person name="Frelichowski J.E."/>
            <person name="Scheffler J.A."/>
            <person name="Scheffler B.E."/>
            <person name="Wendel J.F."/>
        </authorList>
    </citation>
    <scope>NUCLEOTIDE SEQUENCE [LARGE SCALE GENOMIC DNA]</scope>
    <source>
        <strain evidence="1">8</strain>
        <tissue evidence="1">Leaf</tissue>
    </source>
</reference>
<gene>
    <name evidence="1" type="ORF">Gotri_023945</name>
</gene>
<dbReference type="AlphaFoldDB" id="A0A7J9DL26"/>
<protein>
    <submittedName>
        <fullName evidence="1">Uncharacterized protein</fullName>
    </submittedName>
</protein>
<dbReference type="Proteomes" id="UP000593568">
    <property type="component" value="Unassembled WGS sequence"/>
</dbReference>
<dbReference type="EMBL" id="JABEZW010000003">
    <property type="protein sequence ID" value="MBA0761274.1"/>
    <property type="molecule type" value="Genomic_DNA"/>
</dbReference>
<evidence type="ECO:0000313" key="2">
    <source>
        <dbReference type="Proteomes" id="UP000593568"/>
    </source>
</evidence>
<organism evidence="1 2">
    <name type="scientific">Gossypium trilobum</name>
    <dbReference type="NCBI Taxonomy" id="34281"/>
    <lineage>
        <taxon>Eukaryota</taxon>
        <taxon>Viridiplantae</taxon>
        <taxon>Streptophyta</taxon>
        <taxon>Embryophyta</taxon>
        <taxon>Tracheophyta</taxon>
        <taxon>Spermatophyta</taxon>
        <taxon>Magnoliopsida</taxon>
        <taxon>eudicotyledons</taxon>
        <taxon>Gunneridae</taxon>
        <taxon>Pentapetalae</taxon>
        <taxon>rosids</taxon>
        <taxon>malvids</taxon>
        <taxon>Malvales</taxon>
        <taxon>Malvaceae</taxon>
        <taxon>Malvoideae</taxon>
        <taxon>Gossypium</taxon>
    </lineage>
</organism>
<keyword evidence="2" id="KW-1185">Reference proteome</keyword>
<accession>A0A7J9DL26</accession>